<dbReference type="RefSeq" id="WP_114916035.1">
    <property type="nucleotide sequence ID" value="NZ_CP024848.1"/>
</dbReference>
<reference evidence="14" key="1">
    <citation type="submission" date="2017-11" db="EMBL/GenBank/DDBJ databases">
        <authorList>
            <person name="Zhu W."/>
        </authorList>
    </citation>
    <scope>NUCLEOTIDE SEQUENCE [LARGE SCALE GENOMIC DNA]</scope>
    <source>
        <strain evidence="14">160</strain>
    </source>
</reference>
<name>A0A345PFF8_9BACI</name>
<organism evidence="13 14">
    <name type="scientific">Oceanobacillus zhaokaii</name>
    <dbReference type="NCBI Taxonomy" id="2052660"/>
    <lineage>
        <taxon>Bacteria</taxon>
        <taxon>Bacillati</taxon>
        <taxon>Bacillota</taxon>
        <taxon>Bacilli</taxon>
        <taxon>Bacillales</taxon>
        <taxon>Bacillaceae</taxon>
        <taxon>Oceanobacillus</taxon>
    </lineage>
</organism>
<protein>
    <recommendedName>
        <fullName evidence="6 11">Coproporphyrinogen III oxidase</fullName>
        <ecNumber evidence="5 11">1.3.3.15</ecNumber>
    </recommendedName>
</protein>
<dbReference type="GO" id="GO:0006783">
    <property type="term" value="P:heme biosynthetic process"/>
    <property type="evidence" value="ECO:0007669"/>
    <property type="project" value="UniProtKB-UniRule"/>
</dbReference>
<evidence type="ECO:0000256" key="1">
    <source>
        <dbReference type="ARBA" id="ARBA00001755"/>
    </source>
</evidence>
<feature type="domain" description="Amine oxidase" evidence="12">
    <location>
        <begin position="14"/>
        <end position="463"/>
    </location>
</feature>
<keyword evidence="10 11" id="KW-0350">Heme biosynthesis</keyword>
<dbReference type="NCBIfam" id="NF008845">
    <property type="entry name" value="PRK11883.1-5"/>
    <property type="match status" value="1"/>
</dbReference>
<dbReference type="InterPro" id="IPR004572">
    <property type="entry name" value="Protoporphyrinogen_oxidase"/>
</dbReference>
<dbReference type="SUPFAM" id="SSF51905">
    <property type="entry name" value="FAD/NAD(P)-binding domain"/>
    <property type="match status" value="1"/>
</dbReference>
<evidence type="ECO:0000256" key="9">
    <source>
        <dbReference type="ARBA" id="ARBA00023002"/>
    </source>
</evidence>
<keyword evidence="9 11" id="KW-0560">Oxidoreductase</keyword>
<dbReference type="Gene3D" id="1.10.3110.10">
    <property type="entry name" value="protoporphyrinogen ix oxidase, domain 3"/>
    <property type="match status" value="1"/>
</dbReference>
<comment type="similarity">
    <text evidence="4 11">Belongs to the protoporphyrinogen/coproporphyrinogen oxidase family. Coproporphyrinogen III oxidase subfamily.</text>
</comment>
<keyword evidence="8 11" id="KW-0274">FAD</keyword>
<comment type="pathway">
    <text evidence="3 11">Porphyrin-containing compound metabolism; protoheme biosynthesis.</text>
</comment>
<evidence type="ECO:0000313" key="14">
    <source>
        <dbReference type="Proteomes" id="UP000253908"/>
    </source>
</evidence>
<evidence type="ECO:0000256" key="2">
    <source>
        <dbReference type="ARBA" id="ARBA00001974"/>
    </source>
</evidence>
<evidence type="ECO:0000256" key="11">
    <source>
        <dbReference type="RuleBase" id="RU364052"/>
    </source>
</evidence>
<comment type="catalytic activity">
    <reaction evidence="1">
        <text>coproporphyrinogen III + 3 O2 = coproporphyrin III + 3 H2O2</text>
        <dbReference type="Rhea" id="RHEA:43436"/>
        <dbReference type="ChEBI" id="CHEBI:15379"/>
        <dbReference type="ChEBI" id="CHEBI:16240"/>
        <dbReference type="ChEBI" id="CHEBI:57309"/>
        <dbReference type="ChEBI" id="CHEBI:131725"/>
        <dbReference type="EC" id="1.3.3.15"/>
    </reaction>
    <physiologicalReaction direction="left-to-right" evidence="1">
        <dbReference type="Rhea" id="RHEA:43437"/>
    </physiologicalReaction>
</comment>
<accession>A0A345PFF8</accession>
<gene>
    <name evidence="13" type="ORF">CUC15_07335</name>
</gene>
<dbReference type="UniPathway" id="UPA00252"/>
<dbReference type="Proteomes" id="UP000253908">
    <property type="component" value="Chromosome"/>
</dbReference>
<dbReference type="InterPro" id="IPR050464">
    <property type="entry name" value="Zeta_carotene_desat/Oxidored"/>
</dbReference>
<dbReference type="Gene3D" id="3.90.660.20">
    <property type="entry name" value="Protoporphyrinogen oxidase, mitochondrial, domain 2"/>
    <property type="match status" value="1"/>
</dbReference>
<dbReference type="InterPro" id="IPR036188">
    <property type="entry name" value="FAD/NAD-bd_sf"/>
</dbReference>
<evidence type="ECO:0000256" key="7">
    <source>
        <dbReference type="ARBA" id="ARBA00022630"/>
    </source>
</evidence>
<dbReference type="OrthoDB" id="9805195at2"/>
<dbReference type="PANTHER" id="PTHR42923:SF3">
    <property type="entry name" value="PROTOPORPHYRINOGEN OXIDASE"/>
    <property type="match status" value="1"/>
</dbReference>
<keyword evidence="14" id="KW-1185">Reference proteome</keyword>
<dbReference type="EMBL" id="CP024848">
    <property type="protein sequence ID" value="AXI08738.1"/>
    <property type="molecule type" value="Genomic_DNA"/>
</dbReference>
<sequence>MKKMKRIVIIGGGITGLSAAYKLQKEIEQRGLAIELKLIEASERLGGKIKTQKHAGYTIEQGPDSLLSRKPAVVKLVEELELQDEIIRNSTGKSYIILDNQFHRLPQGTYMGIPKNEKSLLSSTLISEEGKKRALEDLTIPRSNTEKDKSLGLFLRHRFGDELVDKQLSPLLAGIHSADIDKMSLLATYPNLLQLEQEYGSIMKGLQETIPKQKEVKDKKNEGIFFSFREGLETLVHTLAAKLAKGTVILNKAIQTIEKNDEGYQLIVSGGERYEADAIVVATPHFTVSEMFKGYDFLQSLDEIPTTSTANVVMTFDKSSIRNEIDGTGFQVPAVENYTITACTWTDKKWPTTTPKEKVMLRCYVGRASEQSVINLSDEEITDIVLSDLKKIMGIEAKPEFTVITRWHNGRAQYNVGHLERIANVRNQLEQALPGVYLSGSSYNGMGIPDCISQGEQAANEVLEFLGEM</sequence>
<comment type="subcellular location">
    <subcellularLocation>
        <location evidence="11">Cytoplasm</location>
    </subcellularLocation>
</comment>
<evidence type="ECO:0000256" key="6">
    <source>
        <dbReference type="ARBA" id="ARBA00019046"/>
    </source>
</evidence>
<comment type="cofactor">
    <cofactor evidence="2 11">
        <name>FAD</name>
        <dbReference type="ChEBI" id="CHEBI:57692"/>
    </cofactor>
</comment>
<evidence type="ECO:0000256" key="4">
    <source>
        <dbReference type="ARBA" id="ARBA00008310"/>
    </source>
</evidence>
<evidence type="ECO:0000256" key="8">
    <source>
        <dbReference type="ARBA" id="ARBA00022827"/>
    </source>
</evidence>
<dbReference type="InterPro" id="IPR002937">
    <property type="entry name" value="Amino_oxidase"/>
</dbReference>
<dbReference type="PANTHER" id="PTHR42923">
    <property type="entry name" value="PROTOPORPHYRINOGEN OXIDASE"/>
    <property type="match status" value="1"/>
</dbReference>
<dbReference type="GO" id="GO:0004729">
    <property type="term" value="F:oxygen-dependent protoporphyrinogen oxidase activity"/>
    <property type="evidence" value="ECO:0007669"/>
    <property type="project" value="UniProtKB-UniRule"/>
</dbReference>
<dbReference type="AlphaFoldDB" id="A0A345PFF8"/>
<dbReference type="Gene3D" id="3.50.50.60">
    <property type="entry name" value="FAD/NAD(P)-binding domain"/>
    <property type="match status" value="1"/>
</dbReference>
<dbReference type="SUPFAM" id="SSF54373">
    <property type="entry name" value="FAD-linked reductases, C-terminal domain"/>
    <property type="match status" value="1"/>
</dbReference>
<dbReference type="Pfam" id="PF01593">
    <property type="entry name" value="Amino_oxidase"/>
    <property type="match status" value="1"/>
</dbReference>
<dbReference type="NCBIfam" id="TIGR00562">
    <property type="entry name" value="proto_IX_ox"/>
    <property type="match status" value="1"/>
</dbReference>
<dbReference type="KEGG" id="ocn:CUC15_07335"/>
<evidence type="ECO:0000256" key="5">
    <source>
        <dbReference type="ARBA" id="ARBA00012402"/>
    </source>
</evidence>
<keyword evidence="7 11" id="KW-0285">Flavoprotein</keyword>
<dbReference type="GO" id="GO:0005737">
    <property type="term" value="C:cytoplasm"/>
    <property type="evidence" value="ECO:0007669"/>
    <property type="project" value="UniProtKB-SubCell"/>
</dbReference>
<proteinExistence type="inferred from homology"/>
<keyword evidence="11" id="KW-0963">Cytoplasm</keyword>
<evidence type="ECO:0000259" key="12">
    <source>
        <dbReference type="Pfam" id="PF01593"/>
    </source>
</evidence>
<dbReference type="EC" id="1.3.3.15" evidence="5 11"/>
<comment type="function">
    <text evidence="11">Involved in coproporphyrin-dependent heme b biosynthesis. Catalyzes the oxidation of coproporphyrinogen III to coproporphyrin III.</text>
</comment>
<evidence type="ECO:0000256" key="10">
    <source>
        <dbReference type="ARBA" id="ARBA00023133"/>
    </source>
</evidence>
<evidence type="ECO:0000256" key="3">
    <source>
        <dbReference type="ARBA" id="ARBA00004744"/>
    </source>
</evidence>
<evidence type="ECO:0000313" key="13">
    <source>
        <dbReference type="EMBL" id="AXI08738.1"/>
    </source>
</evidence>